<feature type="domain" description="AAA+ ATPase" evidence="2">
    <location>
        <begin position="435"/>
        <end position="681"/>
    </location>
</feature>
<feature type="non-terminal residue" evidence="3">
    <location>
        <position position="864"/>
    </location>
</feature>
<dbReference type="InterPro" id="IPR027417">
    <property type="entry name" value="P-loop_NTPase"/>
</dbReference>
<dbReference type="Gene3D" id="3.40.50.300">
    <property type="entry name" value="P-loop containing nucleotide triphosphate hydrolases"/>
    <property type="match status" value="2"/>
</dbReference>
<dbReference type="OrthoDB" id="440163at2759"/>
<evidence type="ECO:0000313" key="3">
    <source>
        <dbReference type="EMBL" id="CAE7400791.1"/>
    </source>
</evidence>
<evidence type="ECO:0000313" key="4">
    <source>
        <dbReference type="Proteomes" id="UP000649617"/>
    </source>
</evidence>
<dbReference type="InterPro" id="IPR003593">
    <property type="entry name" value="AAA+_ATPase"/>
</dbReference>
<dbReference type="Gene3D" id="2.30.30.940">
    <property type="match status" value="1"/>
</dbReference>
<reference evidence="3" key="1">
    <citation type="submission" date="2021-02" db="EMBL/GenBank/DDBJ databases">
        <authorList>
            <person name="Dougan E. K."/>
            <person name="Rhodes N."/>
            <person name="Thang M."/>
            <person name="Chan C."/>
        </authorList>
    </citation>
    <scope>NUCLEOTIDE SEQUENCE</scope>
</reference>
<organism evidence="3 4">
    <name type="scientific">Symbiodinium pilosum</name>
    <name type="common">Dinoflagellate</name>
    <dbReference type="NCBI Taxonomy" id="2952"/>
    <lineage>
        <taxon>Eukaryota</taxon>
        <taxon>Sar</taxon>
        <taxon>Alveolata</taxon>
        <taxon>Dinophyceae</taxon>
        <taxon>Suessiales</taxon>
        <taxon>Symbiodiniaceae</taxon>
        <taxon>Symbiodinium</taxon>
    </lineage>
</organism>
<name>A0A812QS27_SYMPI</name>
<evidence type="ECO:0000256" key="1">
    <source>
        <dbReference type="SAM" id="MobiDB-lite"/>
    </source>
</evidence>
<dbReference type="SMART" id="SM00382">
    <property type="entry name" value="AAA"/>
    <property type="match status" value="1"/>
</dbReference>
<comment type="caution">
    <text evidence="3">The sequence shown here is derived from an EMBL/GenBank/DDBJ whole genome shotgun (WGS) entry which is preliminary data.</text>
</comment>
<dbReference type="InterPro" id="IPR051055">
    <property type="entry name" value="PIF1_helicase"/>
</dbReference>
<dbReference type="Pfam" id="PF13604">
    <property type="entry name" value="AAA_30"/>
    <property type="match status" value="1"/>
</dbReference>
<dbReference type="AlphaFoldDB" id="A0A812QS27"/>
<gene>
    <name evidence="3" type="primary">pif1</name>
    <name evidence="3" type="ORF">SPIL2461_LOCUS9888</name>
</gene>
<protein>
    <submittedName>
        <fullName evidence="3">Pif1 protein</fullName>
    </submittedName>
</protein>
<dbReference type="PANTHER" id="PTHR47642">
    <property type="entry name" value="ATP-DEPENDENT DNA HELICASE"/>
    <property type="match status" value="1"/>
</dbReference>
<sequence>EWEKTGVLERALPSVFFTVAPAEWRHILHDGMFCEESLTDQQGTITLHLYHTLQTLLDVHLFKNGQSLERIGVAKIRQWSFRFEFQSRGTLHLHAVLWADLLPGWSAENITGRTGTQHDSPFVALLEDLFKSRADVQCGDGSHNLLMYAQTSRWRQTYRLLCKKSPMEQEIIMEFAGLPMVKHSFTGHALFAPIPGSKAANSSRDQYSIYQFYLTQDHEVRGCARGMSYTQWLRRFRVVDVKKKIVANRNQAPFLKNCSCGIVMTFPFALLDIFIGAWAATFMEGMAEYRLLPDTTDDNANYSMEFLAERTRRASFQAPQGCQHLKAILCLDEFQVEGANPEVFHPEVGKLLTQMETELIFRGIGSDRTATFKARVHACAMLLLSVRDGREDPMTWTARPIAAPPQRNWSVEQQQVLTFIRSGTSISDAAAMETSSRLLQVSGGPGTGKTEVIIAAARQALDDGCRVLIAGPIGLLVSMYRLRLPNSENLTMETIHAAFRIVRDADAAYIPPGRLRQYDLIIFDEISQVEASTWEKLKTALGELSPCPFVVFVGDFQQLQPLAGGPALQQDLHRQVEAKELPLVELHHHEAARSVDPDMLAFLEVARVSQPSRSALEHFFRGRVWSSDVQQAAQAAERVENAGGGIFTFLAVTNRGAASLNLARLALEFASEAEIIRNGGGVPAEVGNVVIAPRMRLRLTHNVDKDRGFVNGNTGIVCTVLRKDVFVLDSAQGIPILVHPITQKGRKFLPVAYGWATTMRRAQGATLDKVGLWFDRRLPDRGYAYVGLSRAKRREDVFLVGRVRRTDWRPVNGADDNEQNTVSALSETSDSEDERSTDSSDSSFGPGSSDVMSASSEQASNSSS</sequence>
<accession>A0A812QS27</accession>
<evidence type="ECO:0000259" key="2">
    <source>
        <dbReference type="SMART" id="SM00382"/>
    </source>
</evidence>
<proteinExistence type="predicted"/>
<dbReference type="Proteomes" id="UP000649617">
    <property type="component" value="Unassembled WGS sequence"/>
</dbReference>
<feature type="compositionally biased region" description="Low complexity" evidence="1">
    <location>
        <begin position="839"/>
        <end position="864"/>
    </location>
</feature>
<feature type="region of interest" description="Disordered" evidence="1">
    <location>
        <begin position="809"/>
        <end position="864"/>
    </location>
</feature>
<dbReference type="EMBL" id="CAJNIZ010017617">
    <property type="protein sequence ID" value="CAE7400791.1"/>
    <property type="molecule type" value="Genomic_DNA"/>
</dbReference>
<dbReference type="SUPFAM" id="SSF52540">
    <property type="entry name" value="P-loop containing nucleoside triphosphate hydrolases"/>
    <property type="match status" value="2"/>
</dbReference>
<keyword evidence="4" id="KW-1185">Reference proteome</keyword>